<feature type="site" description="Interacts with tRNA" evidence="9">
    <location>
        <position position="180"/>
    </location>
</feature>
<dbReference type="InterPro" id="IPR035587">
    <property type="entry name" value="DUS-like_FMN-bd"/>
</dbReference>
<comment type="catalytic activity">
    <reaction evidence="9">
        <text>5,6-dihydrouridine(20) in tRNA + NADP(+) = uridine(20) in tRNA + NADPH + H(+)</text>
        <dbReference type="Rhea" id="RHEA:53336"/>
        <dbReference type="Rhea" id="RHEA-COMP:13533"/>
        <dbReference type="Rhea" id="RHEA-COMP:13534"/>
        <dbReference type="ChEBI" id="CHEBI:15378"/>
        <dbReference type="ChEBI" id="CHEBI:57783"/>
        <dbReference type="ChEBI" id="CHEBI:58349"/>
        <dbReference type="ChEBI" id="CHEBI:65315"/>
        <dbReference type="ChEBI" id="CHEBI:74443"/>
        <dbReference type="EC" id="1.3.1.91"/>
    </reaction>
</comment>
<dbReference type="Pfam" id="PF01207">
    <property type="entry name" value="Dus"/>
    <property type="match status" value="1"/>
</dbReference>
<evidence type="ECO:0000256" key="8">
    <source>
        <dbReference type="ARBA" id="ARBA00023002"/>
    </source>
</evidence>
<comment type="function">
    <text evidence="9">Catalyzes the synthesis of 5,6-dihydrouridine (D), a modified base found in the D-loop of most tRNAs, via the reduction of the C5-C6 double bond in target uridines. Specifically modifies U20 and U20a in tRNAs.</text>
</comment>
<feature type="binding site" evidence="9">
    <location>
        <begin position="205"/>
        <end position="207"/>
    </location>
    <ligand>
        <name>FMN</name>
        <dbReference type="ChEBI" id="CHEBI:58210"/>
    </ligand>
</feature>
<evidence type="ECO:0000256" key="9">
    <source>
        <dbReference type="HAMAP-Rule" id="MF_02041"/>
    </source>
</evidence>
<keyword evidence="8 9" id="KW-0560">Oxidoreductase</keyword>
<evidence type="ECO:0000313" key="13">
    <source>
        <dbReference type="Proteomes" id="UP001501337"/>
    </source>
</evidence>
<evidence type="ECO:0000256" key="1">
    <source>
        <dbReference type="ARBA" id="ARBA00001917"/>
    </source>
</evidence>
<dbReference type="CDD" id="cd02801">
    <property type="entry name" value="DUS_like_FMN"/>
    <property type="match status" value="1"/>
</dbReference>
<dbReference type="InterPro" id="IPR018517">
    <property type="entry name" value="tRNA_hU_synthase_CS"/>
</dbReference>
<feature type="site" description="Interacts with tRNA" evidence="9">
    <location>
        <position position="91"/>
    </location>
</feature>
<comment type="catalytic activity">
    <reaction evidence="9">
        <text>5,6-dihydrouridine(20) in tRNA + NAD(+) = uridine(20) in tRNA + NADH + H(+)</text>
        <dbReference type="Rhea" id="RHEA:53340"/>
        <dbReference type="Rhea" id="RHEA-COMP:13533"/>
        <dbReference type="Rhea" id="RHEA-COMP:13534"/>
        <dbReference type="ChEBI" id="CHEBI:15378"/>
        <dbReference type="ChEBI" id="CHEBI:57540"/>
        <dbReference type="ChEBI" id="CHEBI:57945"/>
        <dbReference type="ChEBI" id="CHEBI:65315"/>
        <dbReference type="ChEBI" id="CHEBI:74443"/>
        <dbReference type="EC" id="1.3.1.91"/>
    </reaction>
</comment>
<reference evidence="13" key="1">
    <citation type="journal article" date="2019" name="Int. J. Syst. Evol. Microbiol.">
        <title>The Global Catalogue of Microorganisms (GCM) 10K type strain sequencing project: providing services to taxonomists for standard genome sequencing and annotation.</title>
        <authorList>
            <consortium name="The Broad Institute Genomics Platform"/>
            <consortium name="The Broad Institute Genome Sequencing Center for Infectious Disease"/>
            <person name="Wu L."/>
            <person name="Ma J."/>
        </authorList>
    </citation>
    <scope>NUCLEOTIDE SEQUENCE [LARGE SCALE GENOMIC DNA]</scope>
    <source>
        <strain evidence="13">JCM 17555</strain>
    </source>
</reference>
<evidence type="ECO:0000256" key="2">
    <source>
        <dbReference type="ARBA" id="ARBA00022555"/>
    </source>
</evidence>
<evidence type="ECO:0000256" key="6">
    <source>
        <dbReference type="ARBA" id="ARBA00022857"/>
    </source>
</evidence>
<feature type="binding site" evidence="9">
    <location>
        <position position="64"/>
    </location>
    <ligand>
        <name>FMN</name>
        <dbReference type="ChEBI" id="CHEBI:58210"/>
    </ligand>
</feature>
<evidence type="ECO:0000256" key="5">
    <source>
        <dbReference type="ARBA" id="ARBA00022694"/>
    </source>
</evidence>
<keyword evidence="6 9" id="KW-0521">NADP</keyword>
<dbReference type="PANTHER" id="PTHR42907">
    <property type="entry name" value="FMN-LINKED OXIDOREDUCTASES SUPERFAMILY PROTEIN"/>
    <property type="match status" value="1"/>
</dbReference>
<dbReference type="EC" id="1.3.1.91" evidence="9"/>
<keyword evidence="2 9" id="KW-0820">tRNA-binding</keyword>
<dbReference type="EMBL" id="BAABBO010000001">
    <property type="protein sequence ID" value="GAA3950518.1"/>
    <property type="molecule type" value="Genomic_DNA"/>
</dbReference>
<dbReference type="SUPFAM" id="SSF51395">
    <property type="entry name" value="FMN-linked oxidoreductases"/>
    <property type="match status" value="1"/>
</dbReference>
<proteinExistence type="inferred from homology"/>
<evidence type="ECO:0000313" key="12">
    <source>
        <dbReference type="EMBL" id="GAA3950518.1"/>
    </source>
</evidence>
<comment type="similarity">
    <text evidence="10">Belongs to the dus family.</text>
</comment>
<comment type="catalytic activity">
    <reaction evidence="9">
        <text>5,6-dihydrouridine(20a) in tRNA + NAD(+) = uridine(20a) in tRNA + NADH + H(+)</text>
        <dbReference type="Rhea" id="RHEA:53348"/>
        <dbReference type="Rhea" id="RHEA-COMP:13535"/>
        <dbReference type="Rhea" id="RHEA-COMP:13536"/>
        <dbReference type="ChEBI" id="CHEBI:15378"/>
        <dbReference type="ChEBI" id="CHEBI:57540"/>
        <dbReference type="ChEBI" id="CHEBI:57945"/>
        <dbReference type="ChEBI" id="CHEBI:65315"/>
        <dbReference type="ChEBI" id="CHEBI:74443"/>
    </reaction>
</comment>
<dbReference type="PANTHER" id="PTHR42907:SF1">
    <property type="entry name" value="FMN-LINKED OXIDOREDUCTASES SUPERFAMILY PROTEIN"/>
    <property type="match status" value="1"/>
</dbReference>
<feature type="binding site" evidence="9">
    <location>
        <position position="133"/>
    </location>
    <ligand>
        <name>FMN</name>
        <dbReference type="ChEBI" id="CHEBI:58210"/>
    </ligand>
</feature>
<keyword evidence="13" id="KW-1185">Reference proteome</keyword>
<comment type="cofactor">
    <cofactor evidence="1 9 10">
        <name>FMN</name>
        <dbReference type="ChEBI" id="CHEBI:58210"/>
    </cofactor>
</comment>
<evidence type="ECO:0000259" key="11">
    <source>
        <dbReference type="Pfam" id="PF01207"/>
    </source>
</evidence>
<dbReference type="PROSITE" id="PS01136">
    <property type="entry name" value="UPF0034"/>
    <property type="match status" value="1"/>
</dbReference>
<evidence type="ECO:0000256" key="10">
    <source>
        <dbReference type="PIRNR" id="PIRNR006621"/>
    </source>
</evidence>
<keyword evidence="7 9" id="KW-0694">RNA-binding</keyword>
<feature type="site" description="Interacts with tRNA; defines subfamily-specific binding signature" evidence="9">
    <location>
        <position position="300"/>
    </location>
</feature>
<evidence type="ECO:0000256" key="7">
    <source>
        <dbReference type="ARBA" id="ARBA00022884"/>
    </source>
</evidence>
<keyword evidence="4 9" id="KW-0288">FMN</keyword>
<feature type="binding site" evidence="9">
    <location>
        <begin position="227"/>
        <end position="228"/>
    </location>
    <ligand>
        <name>FMN</name>
        <dbReference type="ChEBI" id="CHEBI:58210"/>
    </ligand>
</feature>
<feature type="binding site" evidence="9">
    <location>
        <begin position="11"/>
        <end position="13"/>
    </location>
    <ligand>
        <name>FMN</name>
        <dbReference type="ChEBI" id="CHEBI:58210"/>
    </ligand>
</feature>
<dbReference type="PIRSF" id="PIRSF006621">
    <property type="entry name" value="Dus"/>
    <property type="match status" value="1"/>
</dbReference>
<dbReference type="Gene3D" id="3.20.20.70">
    <property type="entry name" value="Aldolase class I"/>
    <property type="match status" value="1"/>
</dbReference>
<dbReference type="HAMAP" id="MF_02041">
    <property type="entry name" value="DusA_subfam"/>
    <property type="match status" value="1"/>
</dbReference>
<dbReference type="Gene3D" id="1.20.120.1460">
    <property type="match status" value="1"/>
</dbReference>
<protein>
    <recommendedName>
        <fullName evidence="9">tRNA-dihydrouridine(20/20a) synthase</fullName>
        <ecNumber evidence="9">1.3.1.91</ecNumber>
    </recommendedName>
    <alternativeName>
        <fullName evidence="9">U20-specific dihydrouridine synthase</fullName>
        <shortName evidence="9">U20-specific Dus</shortName>
    </alternativeName>
    <alternativeName>
        <fullName evidence="9">tRNA-dihydrouridine synthase A</fullName>
    </alternativeName>
</protein>
<dbReference type="NCBIfam" id="NF008774">
    <property type="entry name" value="PRK11815.1"/>
    <property type="match status" value="1"/>
</dbReference>
<comment type="catalytic activity">
    <reaction evidence="9">
        <text>5,6-dihydrouridine(20a) in tRNA + NADP(+) = uridine(20a) in tRNA + NADPH + H(+)</text>
        <dbReference type="Rhea" id="RHEA:53344"/>
        <dbReference type="Rhea" id="RHEA-COMP:13535"/>
        <dbReference type="Rhea" id="RHEA-COMP:13536"/>
        <dbReference type="ChEBI" id="CHEBI:15378"/>
        <dbReference type="ChEBI" id="CHEBI:57783"/>
        <dbReference type="ChEBI" id="CHEBI:58349"/>
        <dbReference type="ChEBI" id="CHEBI:65315"/>
        <dbReference type="ChEBI" id="CHEBI:74443"/>
    </reaction>
</comment>
<accession>A0ABP7NMS3</accession>
<keyword evidence="5 9" id="KW-0819">tRNA processing</keyword>
<organism evidence="12 13">
    <name type="scientific">Allohahella marinimesophila</name>
    <dbReference type="NCBI Taxonomy" id="1054972"/>
    <lineage>
        <taxon>Bacteria</taxon>
        <taxon>Pseudomonadati</taxon>
        <taxon>Pseudomonadota</taxon>
        <taxon>Gammaproteobacteria</taxon>
        <taxon>Oceanospirillales</taxon>
        <taxon>Hahellaceae</taxon>
        <taxon>Allohahella</taxon>
    </lineage>
</organism>
<keyword evidence="3 9" id="KW-0285">Flavoprotein</keyword>
<comment type="similarity">
    <text evidence="9">Belongs to the Dus family. DusA subfamily.</text>
</comment>
<feature type="active site" description="Proton donor" evidence="9">
    <location>
        <position position="94"/>
    </location>
</feature>
<name>A0ABP7NMS3_9GAMM</name>
<dbReference type="Proteomes" id="UP001501337">
    <property type="component" value="Unassembled WGS sequence"/>
</dbReference>
<dbReference type="InterPro" id="IPR004653">
    <property type="entry name" value="DusA"/>
</dbReference>
<feature type="site" description="Interacts with tRNA; defines subfamily-specific binding signature" evidence="9">
    <location>
        <position position="177"/>
    </location>
</feature>
<feature type="binding site" evidence="9">
    <location>
        <position position="165"/>
    </location>
    <ligand>
        <name>FMN</name>
        <dbReference type="ChEBI" id="CHEBI:58210"/>
    </ligand>
</feature>
<feature type="domain" description="DUS-like FMN-binding" evidence="11">
    <location>
        <begin position="9"/>
        <end position="305"/>
    </location>
</feature>
<evidence type="ECO:0000256" key="3">
    <source>
        <dbReference type="ARBA" id="ARBA00022630"/>
    </source>
</evidence>
<sequence>MPQPSQFSVAPMMDWTDRHYRYFARLLNPETVLYTEMVTTGALIHGDTDRFLAYDRSEHPLVLQLGGSNPAELAQCARMAEARGFDAVNLNVGCPSDRVQNNMIGACLMAHPQLVSDCLAAMQAAVDIPVTIKHRIGIDDQDGEASLHEFVNTVQASGCSTFIVHARKALLQGLSPKQNREVPPLIYDRVYRLKAAFPALDIIINGGIASTEASFEHLQHVDGVMIGRAAYQTPWILAELPGGLAHRQTGHAADIDLRLRVAREFLAYVEREHAQGTRVWAMLRHILGLFHAQKGGRVFRRVLSTEAVRPDTSPAVFARAIDTVEALQYNEAS</sequence>
<evidence type="ECO:0000256" key="4">
    <source>
        <dbReference type="ARBA" id="ARBA00022643"/>
    </source>
</evidence>
<dbReference type="RefSeq" id="WP_344803307.1">
    <property type="nucleotide sequence ID" value="NZ_BAABBO010000001.1"/>
</dbReference>
<comment type="caution">
    <text evidence="12">The sequence shown here is derived from an EMBL/GenBank/DDBJ whole genome shotgun (WGS) entry which is preliminary data.</text>
</comment>
<dbReference type="InterPro" id="IPR013785">
    <property type="entry name" value="Aldolase_TIM"/>
</dbReference>
<feature type="site" description="Interacts with tRNA; defines subfamily-specific binding signature" evidence="9">
    <location>
        <position position="297"/>
    </location>
</feature>
<dbReference type="NCBIfam" id="TIGR00742">
    <property type="entry name" value="yjbN"/>
    <property type="match status" value="1"/>
</dbReference>
<gene>
    <name evidence="9 12" type="primary">dusA</name>
    <name evidence="12" type="ORF">GCM10022278_07010</name>
</gene>
<dbReference type="InterPro" id="IPR001269">
    <property type="entry name" value="DUS_fam"/>
</dbReference>